<dbReference type="CDD" id="cd02516">
    <property type="entry name" value="CDP-ME_synthetase"/>
    <property type="match status" value="1"/>
</dbReference>
<evidence type="ECO:0000313" key="4">
    <source>
        <dbReference type="EMBL" id="MBD1398905.1"/>
    </source>
</evidence>
<dbReference type="PANTHER" id="PTHR32125">
    <property type="entry name" value="2-C-METHYL-D-ERYTHRITOL 4-PHOSPHATE CYTIDYLYLTRANSFERASE, CHLOROPLASTIC"/>
    <property type="match status" value="1"/>
</dbReference>
<dbReference type="NCBIfam" id="TIGR00453">
    <property type="entry name" value="ispD"/>
    <property type="match status" value="1"/>
</dbReference>
<keyword evidence="1 3" id="KW-0808">Transferase</keyword>
<dbReference type="InterPro" id="IPR034683">
    <property type="entry name" value="IspD/TarI"/>
</dbReference>
<dbReference type="Pfam" id="PF01128">
    <property type="entry name" value="IspD"/>
    <property type="match status" value="1"/>
</dbReference>
<reference evidence="4 5" key="1">
    <citation type="submission" date="2020-09" db="EMBL/GenBank/DDBJ databases">
        <title>Genome sequencing and assembly of Pontibacter sp.</title>
        <authorList>
            <person name="Chhetri G."/>
        </authorList>
    </citation>
    <scope>NUCLEOTIDE SEQUENCE [LARGE SCALE GENOMIC DNA]</scope>
    <source>
        <strain evidence="4 5">JH31</strain>
    </source>
</reference>
<keyword evidence="5" id="KW-1185">Reference proteome</keyword>
<comment type="similarity">
    <text evidence="3">Belongs to the IspD/TarI cytidylyltransferase family. IspD subfamily.</text>
</comment>
<dbReference type="SUPFAM" id="SSF53448">
    <property type="entry name" value="Nucleotide-diphospho-sugar transferases"/>
    <property type="match status" value="1"/>
</dbReference>
<evidence type="ECO:0000256" key="2">
    <source>
        <dbReference type="ARBA" id="ARBA00022695"/>
    </source>
</evidence>
<feature type="site" description="Transition state stabilizer" evidence="3">
    <location>
        <position position="26"/>
    </location>
</feature>
<sequence>MKPSLPQYAIIVAGGTGSRMQRDLPKQFIQLAGKPILMHTIERFYAFNPDIRIVVVLPEDQLQVWKELCKEHGFHIFHLTVAGGSTRFQSVKNGLGLVHGEAVVAVHDGVRPFVTTEIIAEAFEVVGEKGSAVVAVSPKDSIRELTEEGSRAVPRTRYKLVQTPQCFRASILQEAYQQSEQDYFTDDASVVEGIGMAITLVEGSYANIKITTPEDLLLAEVLMKQTL</sequence>
<organism evidence="4 5">
    <name type="scientific">Pontibacter aquaedesilientis</name>
    <dbReference type="NCBI Taxonomy" id="2766980"/>
    <lineage>
        <taxon>Bacteria</taxon>
        <taxon>Pseudomonadati</taxon>
        <taxon>Bacteroidota</taxon>
        <taxon>Cytophagia</taxon>
        <taxon>Cytophagales</taxon>
        <taxon>Hymenobacteraceae</taxon>
        <taxon>Pontibacter</taxon>
    </lineage>
</organism>
<comment type="pathway">
    <text evidence="3">Isoprenoid biosynthesis; isopentenyl diphosphate biosynthesis via DXP pathway; isopentenyl diphosphate from 1-deoxy-D-xylulose 5-phosphate: step 2/6.</text>
</comment>
<dbReference type="EC" id="2.7.7.60" evidence="3"/>
<evidence type="ECO:0000313" key="5">
    <source>
        <dbReference type="Proteomes" id="UP000625551"/>
    </source>
</evidence>
<feature type="site" description="Positions MEP for the nucleophilic attack" evidence="3">
    <location>
        <position position="155"/>
    </location>
</feature>
<evidence type="ECO:0000256" key="1">
    <source>
        <dbReference type="ARBA" id="ARBA00022679"/>
    </source>
</evidence>
<dbReference type="NCBIfam" id="NF001186">
    <property type="entry name" value="PRK00155.2-3"/>
    <property type="match status" value="1"/>
</dbReference>
<proteinExistence type="inferred from homology"/>
<dbReference type="PANTHER" id="PTHR32125:SF4">
    <property type="entry name" value="2-C-METHYL-D-ERYTHRITOL 4-PHOSPHATE CYTIDYLYLTRANSFERASE, CHLOROPLASTIC"/>
    <property type="match status" value="1"/>
</dbReference>
<dbReference type="GO" id="GO:0050518">
    <property type="term" value="F:2-C-methyl-D-erythritol 4-phosphate cytidylyltransferase activity"/>
    <property type="evidence" value="ECO:0007669"/>
    <property type="project" value="UniProtKB-EC"/>
</dbReference>
<comment type="function">
    <text evidence="3">Catalyzes the formation of 4-diphosphocytidyl-2-C-methyl-D-erythritol from CTP and 2-C-methyl-D-erythritol 4-phosphate (MEP).</text>
</comment>
<dbReference type="InterPro" id="IPR050088">
    <property type="entry name" value="IspD/TarI_cytidylyltransf_bact"/>
</dbReference>
<dbReference type="InterPro" id="IPR001228">
    <property type="entry name" value="IspD"/>
</dbReference>
<keyword evidence="3" id="KW-0414">Isoprene biosynthesis</keyword>
<feature type="site" description="Transition state stabilizer" evidence="3">
    <location>
        <position position="19"/>
    </location>
</feature>
<name>A0ABR7XKU8_9BACT</name>
<dbReference type="Gene3D" id="3.90.550.10">
    <property type="entry name" value="Spore Coat Polysaccharide Biosynthesis Protein SpsA, Chain A"/>
    <property type="match status" value="1"/>
</dbReference>
<feature type="site" description="Positions MEP for the nucleophilic attack" evidence="3">
    <location>
        <position position="209"/>
    </location>
</feature>
<evidence type="ECO:0000256" key="3">
    <source>
        <dbReference type="HAMAP-Rule" id="MF_00108"/>
    </source>
</evidence>
<protein>
    <recommendedName>
        <fullName evidence="3">2-C-methyl-D-erythritol 4-phosphate cytidylyltransferase</fullName>
        <ecNumber evidence="3">2.7.7.60</ecNumber>
    </recommendedName>
    <alternativeName>
        <fullName evidence="3">4-diphosphocytidyl-2C-methyl-D-erythritol synthase</fullName>
    </alternativeName>
    <alternativeName>
        <fullName evidence="3">MEP cytidylyltransferase</fullName>
        <shortName evidence="3">MCT</shortName>
    </alternativeName>
</protein>
<dbReference type="RefSeq" id="WP_191185034.1">
    <property type="nucleotide sequence ID" value="NZ_JACXAJ010000012.1"/>
</dbReference>
<dbReference type="Proteomes" id="UP000625551">
    <property type="component" value="Unassembled WGS sequence"/>
</dbReference>
<comment type="caution">
    <text evidence="4">The sequence shown here is derived from an EMBL/GenBank/DDBJ whole genome shotgun (WGS) entry which is preliminary data.</text>
</comment>
<dbReference type="InterPro" id="IPR029044">
    <property type="entry name" value="Nucleotide-diphossugar_trans"/>
</dbReference>
<dbReference type="HAMAP" id="MF_00108">
    <property type="entry name" value="IspD"/>
    <property type="match status" value="1"/>
</dbReference>
<gene>
    <name evidence="3" type="primary">ispD</name>
    <name evidence="4" type="ORF">H9Q13_17175</name>
</gene>
<keyword evidence="2 3" id="KW-0548">Nucleotidyltransferase</keyword>
<accession>A0ABR7XKU8</accession>
<comment type="catalytic activity">
    <reaction evidence="3">
        <text>2-C-methyl-D-erythritol 4-phosphate + CTP + H(+) = 4-CDP-2-C-methyl-D-erythritol + diphosphate</text>
        <dbReference type="Rhea" id="RHEA:13429"/>
        <dbReference type="ChEBI" id="CHEBI:15378"/>
        <dbReference type="ChEBI" id="CHEBI:33019"/>
        <dbReference type="ChEBI" id="CHEBI:37563"/>
        <dbReference type="ChEBI" id="CHEBI:57823"/>
        <dbReference type="ChEBI" id="CHEBI:58262"/>
        <dbReference type="EC" id="2.7.7.60"/>
    </reaction>
</comment>
<dbReference type="EMBL" id="JACXAJ010000012">
    <property type="protein sequence ID" value="MBD1398905.1"/>
    <property type="molecule type" value="Genomic_DNA"/>
</dbReference>